<feature type="signal peptide" evidence="1">
    <location>
        <begin position="1"/>
        <end position="21"/>
    </location>
</feature>
<dbReference type="InterPro" id="IPR045619">
    <property type="entry name" value="DUF6443"/>
</dbReference>
<dbReference type="Pfam" id="PF15533">
    <property type="entry name" value="Ntox33"/>
    <property type="match status" value="1"/>
</dbReference>
<reference evidence="4 5" key="1">
    <citation type="submission" date="2021-02" db="EMBL/GenBank/DDBJ databases">
        <title>FDA dAtabase for Regulatory Grade micrObial Sequences (FDA-ARGOS): Supporting development and validation of Infectious Disease Dx tests.</title>
        <authorList>
            <person name="Carlson P."/>
            <person name="Fischbach M."/>
            <person name="Hastie J."/>
            <person name="Bilen M."/>
            <person name="Cheng A."/>
            <person name="Tallon L."/>
            <person name="Sadzewicz L."/>
            <person name="Zhao X."/>
            <person name="Boylan J."/>
            <person name="Ott S."/>
            <person name="Bowen H."/>
            <person name="Vavikolanu K."/>
            <person name="Mehta A."/>
            <person name="Aluvathingal J."/>
            <person name="Nadendla S."/>
            <person name="Yan Y."/>
            <person name="Sichtig H."/>
        </authorList>
    </citation>
    <scope>NUCLEOTIDE SEQUENCE [LARGE SCALE GENOMIC DNA]</scope>
    <source>
        <strain evidence="4 5">FDAARGOS_1229</strain>
    </source>
</reference>
<accession>A0ABX7HCC5</accession>
<dbReference type="PANTHER" id="PTHR32305:SF15">
    <property type="entry name" value="PROTEIN RHSA-RELATED"/>
    <property type="match status" value="1"/>
</dbReference>
<keyword evidence="5" id="KW-1185">Reference proteome</keyword>
<dbReference type="InterPro" id="IPR029110">
    <property type="entry name" value="Ntox33"/>
</dbReference>
<dbReference type="Pfam" id="PF20041">
    <property type="entry name" value="DUF6443"/>
    <property type="match status" value="1"/>
</dbReference>
<gene>
    <name evidence="4" type="ORF">I6J59_08045</name>
</gene>
<name>A0ABX7HCC5_9BACT</name>
<evidence type="ECO:0000256" key="1">
    <source>
        <dbReference type="SAM" id="SignalP"/>
    </source>
</evidence>
<sequence>MKRIELLICMLFLSLLSMGQAYPSLDLSGNPDTIKLDGASGYFELLYRTQTELDRQLVMTQINSFLEQQSWTWVRVLEMVPTSSLTGRLVVGIKENTTGAPRWCVFLSLLTGRHRLVYQYGLGAVPKSYTVSGNATIYPGKRTFVTLSGSEQGVTYDLYQGAALQASLPGTGSPLKFLVTTGGNYTIKATRGDVSRDMNGSARVSYYGVLEGKIVVAASPRVMLSKDGEIKAIPFTLAPDYPQGRAELEEMTRSILAGECVTWDSTFFLGFVTPESPLEGQVVIGRGPNCSDTTKQSFLVLNLVDRILIQALQAPGGILEVYNLSGGGEIAEGSTGTVTLSGQQPFVDYQLYCNDVRVEGARISNQRFSGLRGYGHYRVKACQDGREAWMNGEVGIWPEITRSVVGGGGTIRNSQPVSITLPGSQSILTYRLLKGGTVVASCAGTGGVLSFSVSETGTYTMEAGLQDYFVPMTGSVTVDRDNGIHYTSTEPHVVETIYLDPTTSGDGARTINNVTYLDGFGRKLQEIQVNASPGNTSDIVKACRYGVLGRVEREHVPYALEGNHGGFVRDALSPAKWQVFGESESGYMYTLTGYDNSPLDRVVKRTGPGKNWHVNGKGVTTDYGLNRANEVRLYRVSGDGSLVLSGYYAAGSLQKVTVTDEDGKRVETYTDNQDRTVLVVNVEGDDNRLETYSVHDDRGLLRYVLSPEASARVGTTSTRTSEAIRLFGYYYGYDRFGRLILKQLPGCDPVYLVHDKRDRLVLSQDGKQRTENADKWSYSLYDDQNRVIETGEVVLTGTGRSHRDLQDAASGSDNYVPAGNRVPLQYTLYDNYTATGDVPVLAFQPTTGYASGYHDLVTGLVTSVKTRVLGASPEKWLTTTTYYDDRCRVIQTVSDNVEGFTSRVDVKYDFAGNVVQQRESHQVSASRTDVLESENTYDDRGRLLSSTTRLNGGSPATVVYTYDAVGRLVSRKLGNTTETLAYNPRGWLTSKESTPFKMKLRYESPVGGGGACWNGNISEWEWQQGTNVALMYGFTYDGVNRLKETAQKQKSGTTWSTLPGSYLERGLTYDRNGNIKTLQRTAGGTLVDNLVYTCTGNQLTSLTENVSSTLAGDVYSRGGTASGTYAYDKNGNLTNDSRRALNFGYNVLNLLSEVKTTGGELKAKYDYLADGTKLRVRDKGEVNGFDYLGSLTYRKSGAGLQLESASFGDGVIRPGASNGGQGEVNYFLTDHLGSVRVIVDGNGEVLERNDYYPFGARQARSDYPQLAANRFKYNGKEEQVTGNLEWLDYGARMYDCGLGRWFGVDPFQESFISLSPYNYCSGNPMVFIDPSGALMTHYVDKNYNVLLQTNDGSDDVVMVPDECVGDFKSFARFYQDPSVKSYYDDERWNRYWKNEFGLADRQLSDLELSVANLFHSLSAKNSAVAYYLNNSMVNYWKMMATEFTAQWTTPEFIISGLSMVIAGMQAIESLSVIKGLPSFKSVGAAAKSYANVKKIPENFLIRKGIDPHALKQEFLGKKAPIAHYDLYKETSTGEILIFMKKGKGFPIFTGININDL</sequence>
<dbReference type="Proteomes" id="UP000654720">
    <property type="component" value="Chromosome"/>
</dbReference>
<feature type="domain" description="Bacterial toxin 33" evidence="2">
    <location>
        <begin position="1494"/>
        <end position="1554"/>
    </location>
</feature>
<evidence type="ECO:0000313" key="4">
    <source>
        <dbReference type="EMBL" id="QRO51539.1"/>
    </source>
</evidence>
<feature type="domain" description="DUF6443" evidence="3">
    <location>
        <begin position="502"/>
        <end position="624"/>
    </location>
</feature>
<feature type="chain" id="PRO_5046877476" evidence="1">
    <location>
        <begin position="22"/>
        <end position="1556"/>
    </location>
</feature>
<evidence type="ECO:0000313" key="5">
    <source>
        <dbReference type="Proteomes" id="UP000654720"/>
    </source>
</evidence>
<dbReference type="InterPro" id="IPR022385">
    <property type="entry name" value="Rhs_assc_core"/>
</dbReference>
<dbReference type="EMBL" id="CP069450">
    <property type="protein sequence ID" value="QRO51539.1"/>
    <property type="molecule type" value="Genomic_DNA"/>
</dbReference>
<dbReference type="RefSeq" id="WP_204097870.1">
    <property type="nucleotide sequence ID" value="NZ_CP069450.1"/>
</dbReference>
<protein>
    <submittedName>
        <fullName evidence="4">RHS repeat protein</fullName>
    </submittedName>
</protein>
<keyword evidence="1" id="KW-0732">Signal</keyword>
<evidence type="ECO:0000259" key="2">
    <source>
        <dbReference type="Pfam" id="PF15533"/>
    </source>
</evidence>
<dbReference type="PANTHER" id="PTHR32305">
    <property type="match status" value="1"/>
</dbReference>
<dbReference type="InterPro" id="IPR050708">
    <property type="entry name" value="T6SS_VgrG/RHS"/>
</dbReference>
<proteinExistence type="predicted"/>
<dbReference type="GeneID" id="93095548"/>
<organism evidence="4 5">
    <name type="scientific">Butyricimonas virosa</name>
    <dbReference type="NCBI Taxonomy" id="544645"/>
    <lineage>
        <taxon>Bacteria</taxon>
        <taxon>Pseudomonadati</taxon>
        <taxon>Bacteroidota</taxon>
        <taxon>Bacteroidia</taxon>
        <taxon>Bacteroidales</taxon>
        <taxon>Odoribacteraceae</taxon>
        <taxon>Butyricimonas</taxon>
    </lineage>
</organism>
<dbReference type="NCBIfam" id="TIGR03696">
    <property type="entry name" value="Rhs_assc_core"/>
    <property type="match status" value="1"/>
</dbReference>
<dbReference type="Gene3D" id="2.180.10.10">
    <property type="entry name" value="RHS repeat-associated core"/>
    <property type="match status" value="1"/>
</dbReference>
<evidence type="ECO:0000259" key="3">
    <source>
        <dbReference type="Pfam" id="PF20041"/>
    </source>
</evidence>